<gene>
    <name evidence="1" type="ORF">F2P56_014683</name>
</gene>
<reference evidence="1" key="2">
    <citation type="submission" date="2020-03" db="EMBL/GenBank/DDBJ databases">
        <title>Walnut 2.0.</title>
        <authorList>
            <person name="Marrano A."/>
            <person name="Britton M."/>
            <person name="Zimin A.V."/>
            <person name="Zaini P.A."/>
            <person name="Workman R."/>
            <person name="Puiu D."/>
            <person name="Bianco L."/>
            <person name="Allen B.J."/>
            <person name="Troggio M."/>
            <person name="Leslie C.A."/>
            <person name="Timp W."/>
            <person name="Dendekar A."/>
            <person name="Salzberg S.L."/>
            <person name="Neale D.B."/>
        </authorList>
    </citation>
    <scope>NUCLEOTIDE SEQUENCE</scope>
    <source>
        <tissue evidence="1">Leaves</tissue>
    </source>
</reference>
<accession>A0A833XDC2</accession>
<sequence>MEQSFVVDSIGKSGRLAMLWKTEVNAQLLSYSNSHISLTIFPGSSGQPWRLSGFYGNPATDKRKASWSLLKMLKPEPPMAWLCMRDFNEILSNDEKYGVVTRSFSQMECFRLAIDECDLSDLGYTGSKYTWSNNREGRDFTKERLDRAMGNGEWPLQFSNSEVSVLPALNSGHSPLLITCDNEEARVNRRKRLFRYEAYWSTEQECKELIKNSWRVSCRGAQSTRNFLAGLDRCKQLLRTWSKDMNGKQKHLIRQRSEMIQELQRINQGDFNDTIKGYQREVNQLLAEEEIKWRQ</sequence>
<organism evidence="1 2">
    <name type="scientific">Juglans regia</name>
    <name type="common">English walnut</name>
    <dbReference type="NCBI Taxonomy" id="51240"/>
    <lineage>
        <taxon>Eukaryota</taxon>
        <taxon>Viridiplantae</taxon>
        <taxon>Streptophyta</taxon>
        <taxon>Embryophyta</taxon>
        <taxon>Tracheophyta</taxon>
        <taxon>Spermatophyta</taxon>
        <taxon>Magnoliopsida</taxon>
        <taxon>eudicotyledons</taxon>
        <taxon>Gunneridae</taxon>
        <taxon>Pentapetalae</taxon>
        <taxon>rosids</taxon>
        <taxon>fabids</taxon>
        <taxon>Fagales</taxon>
        <taxon>Juglandaceae</taxon>
        <taxon>Juglans</taxon>
    </lineage>
</organism>
<proteinExistence type="predicted"/>
<dbReference type="Proteomes" id="UP000619265">
    <property type="component" value="Unassembled WGS sequence"/>
</dbReference>
<dbReference type="SUPFAM" id="SSF56219">
    <property type="entry name" value="DNase I-like"/>
    <property type="match status" value="1"/>
</dbReference>
<name>A0A833XDC2_JUGRE</name>
<dbReference type="EMBL" id="LIHL02000007">
    <property type="protein sequence ID" value="KAF5464617.1"/>
    <property type="molecule type" value="Genomic_DNA"/>
</dbReference>
<feature type="non-terminal residue" evidence="1">
    <location>
        <position position="295"/>
    </location>
</feature>
<dbReference type="PANTHER" id="PTHR33710:SF77">
    <property type="entry name" value="DNASE I-LIKE SUPERFAMILY PROTEIN"/>
    <property type="match status" value="1"/>
</dbReference>
<protein>
    <submittedName>
        <fullName evidence="1">Uncharacterized protein</fullName>
    </submittedName>
</protein>
<evidence type="ECO:0000313" key="1">
    <source>
        <dbReference type="EMBL" id="KAF5464617.1"/>
    </source>
</evidence>
<dbReference type="AlphaFoldDB" id="A0A833XDC2"/>
<evidence type="ECO:0000313" key="2">
    <source>
        <dbReference type="Proteomes" id="UP000619265"/>
    </source>
</evidence>
<dbReference type="PANTHER" id="PTHR33710">
    <property type="entry name" value="BNAC02G09200D PROTEIN"/>
    <property type="match status" value="1"/>
</dbReference>
<comment type="caution">
    <text evidence="1">The sequence shown here is derived from an EMBL/GenBank/DDBJ whole genome shotgun (WGS) entry which is preliminary data.</text>
</comment>
<dbReference type="Gramene" id="Jr07_10110_p1">
    <property type="protein sequence ID" value="cds.Jr07_10110_p1"/>
    <property type="gene ID" value="Jr07_10110"/>
</dbReference>
<reference evidence="1" key="1">
    <citation type="submission" date="2015-10" db="EMBL/GenBank/DDBJ databases">
        <authorList>
            <person name="Martinez-Garcia P.J."/>
            <person name="Crepeau M.W."/>
            <person name="Puiu D."/>
            <person name="Gonzalez-Ibeas D."/>
            <person name="Whalen J."/>
            <person name="Stevens K."/>
            <person name="Paul R."/>
            <person name="Butterfield T."/>
            <person name="Britton M."/>
            <person name="Reagan R."/>
            <person name="Chakraborty S."/>
            <person name="Walawage S.L."/>
            <person name="Vasquez-Gross H.A."/>
            <person name="Cardeno C."/>
            <person name="Famula R."/>
            <person name="Pratt K."/>
            <person name="Kuruganti S."/>
            <person name="Aradhya M.K."/>
            <person name="Leslie C.A."/>
            <person name="Dandekar A.M."/>
            <person name="Salzberg S.L."/>
            <person name="Wegrzyn J.L."/>
            <person name="Langley C.H."/>
            <person name="Neale D.B."/>
        </authorList>
    </citation>
    <scope>NUCLEOTIDE SEQUENCE</scope>
    <source>
        <tissue evidence="1">Leaves</tissue>
    </source>
</reference>
<dbReference type="Gene3D" id="3.60.10.10">
    <property type="entry name" value="Endonuclease/exonuclease/phosphatase"/>
    <property type="match status" value="1"/>
</dbReference>
<dbReference type="InterPro" id="IPR036691">
    <property type="entry name" value="Endo/exonu/phosph_ase_sf"/>
</dbReference>